<keyword evidence="3 5" id="KW-1133">Transmembrane helix</keyword>
<name>A0A6B0YWU1_9CHLR</name>
<comment type="caution">
    <text evidence="6">The sequence shown here is derived from an EMBL/GenBank/DDBJ whole genome shotgun (WGS) entry which is preliminary data.</text>
</comment>
<keyword evidence="2 5" id="KW-0812">Transmembrane</keyword>
<dbReference type="GO" id="GO:0016020">
    <property type="term" value="C:membrane"/>
    <property type="evidence" value="ECO:0007669"/>
    <property type="project" value="UniProtKB-SubCell"/>
</dbReference>
<comment type="subcellular location">
    <subcellularLocation>
        <location evidence="1">Membrane</location>
        <topology evidence="1">Multi-pass membrane protein</topology>
    </subcellularLocation>
</comment>
<gene>
    <name evidence="6" type="ORF">F4Y42_10525</name>
</gene>
<evidence type="ECO:0000256" key="4">
    <source>
        <dbReference type="ARBA" id="ARBA00023136"/>
    </source>
</evidence>
<dbReference type="EMBL" id="VXRG01000089">
    <property type="protein sequence ID" value="MXY93868.1"/>
    <property type="molecule type" value="Genomic_DNA"/>
</dbReference>
<evidence type="ECO:0000256" key="5">
    <source>
        <dbReference type="SAM" id="Phobius"/>
    </source>
</evidence>
<evidence type="ECO:0000313" key="6">
    <source>
        <dbReference type="EMBL" id="MXY93868.1"/>
    </source>
</evidence>
<dbReference type="InterPro" id="IPR027469">
    <property type="entry name" value="Cation_efflux_TMD_sf"/>
</dbReference>
<evidence type="ECO:0000256" key="3">
    <source>
        <dbReference type="ARBA" id="ARBA00022989"/>
    </source>
</evidence>
<feature type="transmembrane region" description="Helical" evidence="5">
    <location>
        <begin position="56"/>
        <end position="76"/>
    </location>
</feature>
<keyword evidence="4 5" id="KW-0472">Membrane</keyword>
<feature type="transmembrane region" description="Helical" evidence="5">
    <location>
        <begin position="20"/>
        <end position="44"/>
    </location>
</feature>
<evidence type="ECO:0000256" key="2">
    <source>
        <dbReference type="ARBA" id="ARBA00022692"/>
    </source>
</evidence>
<reference evidence="6" key="1">
    <citation type="submission" date="2019-09" db="EMBL/GenBank/DDBJ databases">
        <title>Characterisation of the sponge microbiome using genome-centric metagenomics.</title>
        <authorList>
            <person name="Engelberts J.P."/>
            <person name="Robbins S.J."/>
            <person name="De Goeij J.M."/>
            <person name="Aranda M."/>
            <person name="Bell S.C."/>
            <person name="Webster N.S."/>
        </authorList>
    </citation>
    <scope>NUCLEOTIDE SEQUENCE</scope>
    <source>
        <strain evidence="6">SB0664_bin_27</strain>
    </source>
</reference>
<dbReference type="AlphaFoldDB" id="A0A6B0YWU1"/>
<accession>A0A6B0YWU1</accession>
<feature type="transmembrane region" description="Helical" evidence="5">
    <location>
        <begin position="128"/>
        <end position="146"/>
    </location>
</feature>
<organism evidence="6">
    <name type="scientific">Caldilineaceae bacterium SB0664_bin_27</name>
    <dbReference type="NCBI Taxonomy" id="2605260"/>
    <lineage>
        <taxon>Bacteria</taxon>
        <taxon>Bacillati</taxon>
        <taxon>Chloroflexota</taxon>
        <taxon>Caldilineae</taxon>
        <taxon>Caldilineales</taxon>
        <taxon>Caldilineaceae</taxon>
    </lineage>
</organism>
<feature type="transmembrane region" description="Helical" evidence="5">
    <location>
        <begin position="97"/>
        <end position="116"/>
    </location>
</feature>
<sequence length="155" mass="17823">MNKLQTMSAKKELERREVVVKMFLGTFLKILAVVVWVQFLAILFYDPAQEGVGFQIWSVLDPLMVIAILVTIWVAFRMKTEIDSSGEENLTRDYLETNIALYGGVALLAALLWNWIGSRWSYPLVSFQWLWILIDLTLPLLLFSAGRRLIRSDAL</sequence>
<dbReference type="SUPFAM" id="SSF161111">
    <property type="entry name" value="Cation efflux protein transmembrane domain-like"/>
    <property type="match status" value="1"/>
</dbReference>
<protein>
    <submittedName>
        <fullName evidence="6">Uncharacterized protein</fullName>
    </submittedName>
</protein>
<proteinExistence type="predicted"/>
<evidence type="ECO:0000256" key="1">
    <source>
        <dbReference type="ARBA" id="ARBA00004141"/>
    </source>
</evidence>